<evidence type="ECO:0000313" key="1">
    <source>
        <dbReference type="EMBL" id="GAG27718.1"/>
    </source>
</evidence>
<feature type="non-terminal residue" evidence="1">
    <location>
        <position position="1"/>
    </location>
</feature>
<dbReference type="EMBL" id="BARS01032394">
    <property type="protein sequence ID" value="GAG27718.1"/>
    <property type="molecule type" value="Genomic_DNA"/>
</dbReference>
<accession>X0WT81</accession>
<gene>
    <name evidence="1" type="ORF">S01H1_50280</name>
</gene>
<reference evidence="1" key="1">
    <citation type="journal article" date="2014" name="Front. Microbiol.">
        <title>High frequency of phylogenetically diverse reductive dehalogenase-homologous genes in deep subseafloor sedimentary metagenomes.</title>
        <authorList>
            <person name="Kawai M."/>
            <person name="Futagami T."/>
            <person name="Toyoda A."/>
            <person name="Takaki Y."/>
            <person name="Nishi S."/>
            <person name="Hori S."/>
            <person name="Arai W."/>
            <person name="Tsubouchi T."/>
            <person name="Morono Y."/>
            <person name="Uchiyama I."/>
            <person name="Ito T."/>
            <person name="Fujiyama A."/>
            <person name="Inagaki F."/>
            <person name="Takami H."/>
        </authorList>
    </citation>
    <scope>NUCLEOTIDE SEQUENCE</scope>
    <source>
        <strain evidence="1">Expedition CK06-06</strain>
    </source>
</reference>
<feature type="non-terminal residue" evidence="1">
    <location>
        <position position="260"/>
    </location>
</feature>
<dbReference type="AlphaFoldDB" id="X0WT81"/>
<name>X0WT81_9ZZZZ</name>
<organism evidence="1">
    <name type="scientific">marine sediment metagenome</name>
    <dbReference type="NCBI Taxonomy" id="412755"/>
    <lineage>
        <taxon>unclassified sequences</taxon>
        <taxon>metagenomes</taxon>
        <taxon>ecological metagenomes</taxon>
    </lineage>
</organism>
<protein>
    <submittedName>
        <fullName evidence="1">Uncharacterized protein</fullName>
    </submittedName>
</protein>
<proteinExistence type="predicted"/>
<comment type="caution">
    <text evidence="1">The sequence shown here is derived from an EMBL/GenBank/DDBJ whole genome shotgun (WGS) entry which is preliminary data.</text>
</comment>
<sequence>FDPAVDPAPSHLFARVDPLLIASQTEISRNAPRPAESATAGRSSDDAAIRAVKSIVAEMLPALAAGQFDRLPDYVVVEDAPLIRGFLASHKELERKTQILKDLIEQMGAELPSDVMTAGELYAMTVRQVNATPGLLAIDVDRAAEVEKILRSLTYTVSDGKVLVSGPDDAPATTFVRSGGQWKIDLGPEFRAAFPAVAGLMEGYERYLDSLTSQINAGTITAYDLAVKSQAIFDSTVAPAMEAFRIATYEASRAAEAEPT</sequence>